<keyword evidence="3" id="KW-0050">Antiport</keyword>
<reference evidence="12 13" key="1">
    <citation type="submission" date="2015-04" db="EMBL/GenBank/DDBJ databases">
        <title>Genome sequence of aromatic hydrocarbons-degrading Sphingobium chungbukense DJ77.</title>
        <authorList>
            <person name="Kim Y.-C."/>
            <person name="Chae J.-C."/>
        </authorList>
    </citation>
    <scope>NUCLEOTIDE SEQUENCE [LARGE SCALE GENOMIC DNA]</scope>
    <source>
        <strain evidence="12 13">DJ77</strain>
    </source>
</reference>
<feature type="transmembrane region" description="Helical" evidence="10">
    <location>
        <begin position="100"/>
        <end position="121"/>
    </location>
</feature>
<dbReference type="RefSeq" id="WP_046765999.1">
    <property type="nucleotide sequence ID" value="NZ_LBIC01000019.1"/>
</dbReference>
<proteinExistence type="predicted"/>
<evidence type="ECO:0000313" key="12">
    <source>
        <dbReference type="EMBL" id="KKW89603.1"/>
    </source>
</evidence>
<dbReference type="EMBL" id="LBIC01000019">
    <property type="protein sequence ID" value="KKW89603.1"/>
    <property type="molecule type" value="Genomic_DNA"/>
</dbReference>
<keyword evidence="4" id="KW-0633">Potassium transport</keyword>
<evidence type="ECO:0000256" key="3">
    <source>
        <dbReference type="ARBA" id="ARBA00022449"/>
    </source>
</evidence>
<protein>
    <submittedName>
        <fullName evidence="12">Sodium:proton exchanger</fullName>
    </submittedName>
</protein>
<evidence type="ECO:0000256" key="4">
    <source>
        <dbReference type="ARBA" id="ARBA00022538"/>
    </source>
</evidence>
<sequence length="606" mass="64757">MQGPAAQIGASPVSATDILLSEGVILLGAAVLFVMLFRRFGLGAVLGYLVAGALVGPQGLHLVGGAESKLAIAEIGIVLLLFLVGLELHPARLWRLKRDIFALGAAQVVLCGCALTAIIFYSTGFSWGAAIALGLPLALSSTAQVLPGLKSSGRINSPFGEKVFSILLFQDLSIVPLITIVAALSRNPADAGGPPGWMMAGYTVAAIAGLVLAGRFILRPLLHLVGRLGERELFVAVGLFTVLAAAALMHALHLSTALGAFVAGVMLADSPYRHEIEADVEPFRSILLGLFFLAVGMVLDLRTVAANPVFVIGMAAVLVATKAALIMGLARLFGMERNQAIGAGLLLSQGGEFGFVLFAQAQNALLIAPQAASLFSAIVTFSMATTPFLMLFARRLEFAKPKQASDLPRPEDAPRGTAIIVGYGRFGQTVAQMLMGHGFGVVLIDKKPSQIEVSSRFDMKVYYGDGTRIDLLRRSGADEARLIAFCIDDPSLDRRVLAPIAEAFPQAALVVRAFDRRQLLDFKDLDLAGVVREVFESAICMGVQAMQALGVPQEEVEEVERQYRQNDEQRMALQMEHGNLLAAKELMYRPGRRMHLMVRGEGEDEA</sequence>
<feature type="transmembrane region" description="Helical" evidence="10">
    <location>
        <begin position="44"/>
        <end position="64"/>
    </location>
</feature>
<evidence type="ECO:0000256" key="6">
    <source>
        <dbReference type="ARBA" id="ARBA00022958"/>
    </source>
</evidence>
<dbReference type="PANTHER" id="PTHR46157:SF8">
    <property type="entry name" value="GLUTATHIONE-REGULATED POTASSIUM-EFFLUX SYSTEM PROTEIN"/>
    <property type="match status" value="1"/>
</dbReference>
<keyword evidence="5 10" id="KW-0812">Transmembrane</keyword>
<organism evidence="12 13">
    <name type="scientific">Sphingobium chungbukense</name>
    <dbReference type="NCBI Taxonomy" id="56193"/>
    <lineage>
        <taxon>Bacteria</taxon>
        <taxon>Pseudomonadati</taxon>
        <taxon>Pseudomonadota</taxon>
        <taxon>Alphaproteobacteria</taxon>
        <taxon>Sphingomonadales</taxon>
        <taxon>Sphingomonadaceae</taxon>
        <taxon>Sphingobium</taxon>
    </lineage>
</organism>
<evidence type="ECO:0000256" key="1">
    <source>
        <dbReference type="ARBA" id="ARBA00004127"/>
    </source>
</evidence>
<dbReference type="PROSITE" id="PS51201">
    <property type="entry name" value="RCK_N"/>
    <property type="match status" value="1"/>
</dbReference>
<dbReference type="Pfam" id="PF02254">
    <property type="entry name" value="TrkA_N"/>
    <property type="match status" value="1"/>
</dbReference>
<evidence type="ECO:0000256" key="8">
    <source>
        <dbReference type="ARBA" id="ARBA00023065"/>
    </source>
</evidence>
<evidence type="ECO:0000256" key="9">
    <source>
        <dbReference type="ARBA" id="ARBA00023136"/>
    </source>
</evidence>
<dbReference type="GO" id="GO:0012505">
    <property type="term" value="C:endomembrane system"/>
    <property type="evidence" value="ECO:0007669"/>
    <property type="project" value="UniProtKB-SubCell"/>
</dbReference>
<feature type="domain" description="RCK N-terminal" evidence="11">
    <location>
        <begin position="415"/>
        <end position="531"/>
    </location>
</feature>
<dbReference type="GO" id="GO:0015297">
    <property type="term" value="F:antiporter activity"/>
    <property type="evidence" value="ECO:0007669"/>
    <property type="project" value="UniProtKB-KW"/>
</dbReference>
<feature type="transmembrane region" description="Helical" evidence="10">
    <location>
        <begin position="127"/>
        <end position="146"/>
    </location>
</feature>
<feature type="transmembrane region" description="Helical" evidence="10">
    <location>
        <begin position="70"/>
        <end position="88"/>
    </location>
</feature>
<dbReference type="SUPFAM" id="SSF51735">
    <property type="entry name" value="NAD(P)-binding Rossmann-fold domains"/>
    <property type="match status" value="1"/>
</dbReference>
<comment type="subcellular location">
    <subcellularLocation>
        <location evidence="1">Endomembrane system</location>
        <topology evidence="1">Multi-pass membrane protein</topology>
    </subcellularLocation>
</comment>
<dbReference type="Gene3D" id="1.20.1530.20">
    <property type="match status" value="1"/>
</dbReference>
<evidence type="ECO:0000313" key="13">
    <source>
        <dbReference type="Proteomes" id="UP000033874"/>
    </source>
</evidence>
<dbReference type="InterPro" id="IPR006153">
    <property type="entry name" value="Cation/H_exchanger_TM"/>
</dbReference>
<dbReference type="InterPro" id="IPR003148">
    <property type="entry name" value="RCK_N"/>
</dbReference>
<dbReference type="GO" id="GO:0005886">
    <property type="term" value="C:plasma membrane"/>
    <property type="evidence" value="ECO:0007669"/>
    <property type="project" value="TreeGrafter"/>
</dbReference>
<dbReference type="InterPro" id="IPR038770">
    <property type="entry name" value="Na+/solute_symporter_sf"/>
</dbReference>
<dbReference type="GO" id="GO:0006813">
    <property type="term" value="P:potassium ion transport"/>
    <property type="evidence" value="ECO:0007669"/>
    <property type="project" value="UniProtKB-KW"/>
</dbReference>
<evidence type="ECO:0000256" key="2">
    <source>
        <dbReference type="ARBA" id="ARBA00022448"/>
    </source>
</evidence>
<keyword evidence="2" id="KW-0813">Transport</keyword>
<feature type="transmembrane region" description="Helical" evidence="10">
    <location>
        <begin position="233"/>
        <end position="251"/>
    </location>
</feature>
<dbReference type="FunFam" id="3.40.50.720:FF:000036">
    <property type="entry name" value="Glutathione-regulated potassium-efflux system protein KefB"/>
    <property type="match status" value="1"/>
</dbReference>
<dbReference type="Proteomes" id="UP000033874">
    <property type="component" value="Unassembled WGS sequence"/>
</dbReference>
<dbReference type="PANTHER" id="PTHR46157">
    <property type="entry name" value="K(+) EFFLUX ANTIPORTER 3, CHLOROPLASTIC"/>
    <property type="match status" value="1"/>
</dbReference>
<dbReference type="Pfam" id="PF00999">
    <property type="entry name" value="Na_H_Exchanger"/>
    <property type="match status" value="1"/>
</dbReference>
<feature type="transmembrane region" description="Helical" evidence="10">
    <location>
        <begin position="166"/>
        <end position="185"/>
    </location>
</feature>
<keyword evidence="9 10" id="KW-0472">Membrane</keyword>
<dbReference type="STRING" id="56193.YP76_24420"/>
<dbReference type="InterPro" id="IPR036291">
    <property type="entry name" value="NAD(P)-bd_dom_sf"/>
</dbReference>
<dbReference type="PATRIC" id="fig|56193.3.peg.5150"/>
<keyword evidence="7 10" id="KW-1133">Transmembrane helix</keyword>
<keyword evidence="8" id="KW-0406">Ion transport</keyword>
<evidence type="ECO:0000256" key="5">
    <source>
        <dbReference type="ARBA" id="ARBA00022692"/>
    </source>
</evidence>
<evidence type="ECO:0000259" key="11">
    <source>
        <dbReference type="PROSITE" id="PS51201"/>
    </source>
</evidence>
<keyword evidence="13" id="KW-1185">Reference proteome</keyword>
<dbReference type="AlphaFoldDB" id="A0A0M3AHY5"/>
<feature type="transmembrane region" description="Helical" evidence="10">
    <location>
        <begin position="340"/>
        <end position="359"/>
    </location>
</feature>
<feature type="transmembrane region" description="Helical" evidence="10">
    <location>
        <begin position="286"/>
        <end position="305"/>
    </location>
</feature>
<dbReference type="GO" id="GO:1902600">
    <property type="term" value="P:proton transmembrane transport"/>
    <property type="evidence" value="ECO:0007669"/>
    <property type="project" value="InterPro"/>
</dbReference>
<comment type="caution">
    <text evidence="12">The sequence shown here is derived from an EMBL/GenBank/DDBJ whole genome shotgun (WGS) entry which is preliminary data.</text>
</comment>
<keyword evidence="6" id="KW-0630">Potassium</keyword>
<name>A0A0M3AHY5_9SPHN</name>
<dbReference type="Gene3D" id="3.40.50.720">
    <property type="entry name" value="NAD(P)-binding Rossmann-like Domain"/>
    <property type="match status" value="1"/>
</dbReference>
<accession>A0A0M3AHY5</accession>
<feature type="transmembrane region" description="Helical" evidence="10">
    <location>
        <begin position="311"/>
        <end position="333"/>
    </location>
</feature>
<feature type="transmembrane region" description="Helical" evidence="10">
    <location>
        <begin position="18"/>
        <end position="37"/>
    </location>
</feature>
<evidence type="ECO:0000256" key="7">
    <source>
        <dbReference type="ARBA" id="ARBA00022989"/>
    </source>
</evidence>
<feature type="transmembrane region" description="Helical" evidence="10">
    <location>
        <begin position="197"/>
        <end position="218"/>
    </location>
</feature>
<evidence type="ECO:0000256" key="10">
    <source>
        <dbReference type="SAM" id="Phobius"/>
    </source>
</evidence>
<gene>
    <name evidence="12" type="ORF">YP76_24420</name>
</gene>
<feature type="transmembrane region" description="Helical" evidence="10">
    <location>
        <begin position="371"/>
        <end position="393"/>
    </location>
</feature>